<accession>A0A6A4SIT8</accession>
<protein>
    <submittedName>
        <fullName evidence="1">Uncharacterized protein</fullName>
    </submittedName>
</protein>
<name>A0A6A4SIT8_SCOMX</name>
<dbReference type="EMBL" id="VEVO01000013">
    <property type="protein sequence ID" value="KAF0032515.1"/>
    <property type="molecule type" value="Genomic_DNA"/>
</dbReference>
<comment type="caution">
    <text evidence="1">The sequence shown here is derived from an EMBL/GenBank/DDBJ whole genome shotgun (WGS) entry which is preliminary data.</text>
</comment>
<sequence>MNHRLLLHGGTLFPTDVISLIDKSHGRIYMSRSLRLPGRVMQMCSQQTAMLQRTSLMHQDQSGRLKLSLIKAHVWTFTTHVSVQFEPVCQPHCRQSLRFPRVEEFDCDGAPYSRSGHIFAACMKKPAFVGCDHSGLCFAFTKCDSVTSLRYYDWDST</sequence>
<reference evidence="1 2" key="1">
    <citation type="submission" date="2019-06" db="EMBL/GenBank/DDBJ databases">
        <title>Draft genomes of female and male turbot (Scophthalmus maximus).</title>
        <authorList>
            <person name="Xu H."/>
            <person name="Xu X.-W."/>
            <person name="Shao C."/>
            <person name="Chen S."/>
        </authorList>
    </citation>
    <scope>NUCLEOTIDE SEQUENCE [LARGE SCALE GENOMIC DNA]</scope>
    <source>
        <strain evidence="1">Ysfricsl-2016a</strain>
        <tissue evidence="1">Blood</tissue>
    </source>
</reference>
<dbReference type="AlphaFoldDB" id="A0A6A4SIT8"/>
<organism evidence="1 2">
    <name type="scientific">Scophthalmus maximus</name>
    <name type="common">Turbot</name>
    <name type="synonym">Psetta maxima</name>
    <dbReference type="NCBI Taxonomy" id="52904"/>
    <lineage>
        <taxon>Eukaryota</taxon>
        <taxon>Metazoa</taxon>
        <taxon>Chordata</taxon>
        <taxon>Craniata</taxon>
        <taxon>Vertebrata</taxon>
        <taxon>Euteleostomi</taxon>
        <taxon>Actinopterygii</taxon>
        <taxon>Neopterygii</taxon>
        <taxon>Teleostei</taxon>
        <taxon>Neoteleostei</taxon>
        <taxon>Acanthomorphata</taxon>
        <taxon>Carangaria</taxon>
        <taxon>Pleuronectiformes</taxon>
        <taxon>Pleuronectoidei</taxon>
        <taxon>Scophthalmidae</taxon>
        <taxon>Scophthalmus</taxon>
    </lineage>
</organism>
<proteinExistence type="predicted"/>
<dbReference type="Proteomes" id="UP000438429">
    <property type="component" value="Unassembled WGS sequence"/>
</dbReference>
<evidence type="ECO:0000313" key="2">
    <source>
        <dbReference type="Proteomes" id="UP000438429"/>
    </source>
</evidence>
<evidence type="ECO:0000313" key="1">
    <source>
        <dbReference type="EMBL" id="KAF0032515.1"/>
    </source>
</evidence>
<gene>
    <name evidence="1" type="ORF">F2P81_014805</name>
</gene>